<dbReference type="InterPro" id="IPR036866">
    <property type="entry name" value="RibonucZ/Hydroxyglut_hydro"/>
</dbReference>
<evidence type="ECO:0000259" key="3">
    <source>
        <dbReference type="SMART" id="SM00849"/>
    </source>
</evidence>
<dbReference type="AlphaFoldDB" id="A0A9E4NNN3"/>
<dbReference type="Proteomes" id="UP000886674">
    <property type="component" value="Unassembled WGS sequence"/>
</dbReference>
<evidence type="ECO:0000313" key="5">
    <source>
        <dbReference type="Proteomes" id="UP000886674"/>
    </source>
</evidence>
<reference evidence="4" key="1">
    <citation type="journal article" date="2021" name="Proc. Natl. Acad. Sci. U.S.A.">
        <title>Global biogeography of chemosynthetic symbionts reveals both localized and globally distributed symbiont groups. .</title>
        <authorList>
            <person name="Osvatic J.T."/>
            <person name="Wilkins L.G.E."/>
            <person name="Leibrecht L."/>
            <person name="Leray M."/>
            <person name="Zauner S."/>
            <person name="Polzin J."/>
            <person name="Camacho Y."/>
            <person name="Gros O."/>
            <person name="van Gils J.A."/>
            <person name="Eisen J.A."/>
            <person name="Petersen J.M."/>
            <person name="Yuen B."/>
        </authorList>
    </citation>
    <scope>NUCLEOTIDE SEQUENCE</scope>
    <source>
        <strain evidence="4">MAGclacostrist055</strain>
    </source>
</reference>
<name>A0A9E4NNN3_9GAMM</name>
<dbReference type="SUPFAM" id="SSF56281">
    <property type="entry name" value="Metallo-hydrolase/oxidoreductase"/>
    <property type="match status" value="1"/>
</dbReference>
<gene>
    <name evidence="4" type="ORF">JAY77_18445</name>
</gene>
<evidence type="ECO:0000256" key="1">
    <source>
        <dbReference type="ARBA" id="ARBA00005250"/>
    </source>
</evidence>
<sequence>MCTPKLIALAVLGLIFASVAQLQAAGSIEVDIYKGEVATVNSYIFSNGESLIVMDVQRATSEAKKLAEVIKTKGLPLTHILITHGHPDHYVGMDWLLKEFPDVKIVVGSDGVKQDIIGFSTYMESIGWLDQEPTMKPKSDANPSGFDYEANIHVLESDELMFEGGGSLTLQTDYKPSEAEHMTTIYVEDINGFFTADFGYNKVHLWMGAGVTDAHIDNWRAQLVKFQKDYKDRNPTVYPGHGETTDMGLFAEMIQYIDDFKRITANATSREEAMAEMEKLYPDYGEADFLLKNSVDFHVAE</sequence>
<dbReference type="InterPro" id="IPR001279">
    <property type="entry name" value="Metallo-B-lactamas"/>
</dbReference>
<evidence type="ECO:0000256" key="2">
    <source>
        <dbReference type="SAM" id="SignalP"/>
    </source>
</evidence>
<comment type="caution">
    <text evidence="4">The sequence shown here is derived from an EMBL/GenBank/DDBJ whole genome shotgun (WGS) entry which is preliminary data.</text>
</comment>
<feature type="domain" description="Metallo-beta-lactamase" evidence="3">
    <location>
        <begin position="39"/>
        <end position="241"/>
    </location>
</feature>
<dbReference type="SMART" id="SM00849">
    <property type="entry name" value="Lactamase_B"/>
    <property type="match status" value="1"/>
</dbReference>
<dbReference type="EMBL" id="JAEPCR010000101">
    <property type="protein sequence ID" value="MCG7980114.1"/>
    <property type="molecule type" value="Genomic_DNA"/>
</dbReference>
<organism evidence="4 5">
    <name type="scientific">Candidatus Thiodiazotropha taylori</name>
    <dbReference type="NCBI Taxonomy" id="2792791"/>
    <lineage>
        <taxon>Bacteria</taxon>
        <taxon>Pseudomonadati</taxon>
        <taxon>Pseudomonadota</taxon>
        <taxon>Gammaproteobacteria</taxon>
        <taxon>Chromatiales</taxon>
        <taxon>Sedimenticolaceae</taxon>
        <taxon>Candidatus Thiodiazotropha</taxon>
    </lineage>
</organism>
<protein>
    <submittedName>
        <fullName evidence="4">MBL fold metallo-hydrolase</fullName>
    </submittedName>
</protein>
<dbReference type="PANTHER" id="PTHR42951">
    <property type="entry name" value="METALLO-BETA-LACTAMASE DOMAIN-CONTAINING"/>
    <property type="match status" value="1"/>
</dbReference>
<keyword evidence="2" id="KW-0732">Signal</keyword>
<dbReference type="PANTHER" id="PTHR42951:SF4">
    <property type="entry name" value="ACYL-COENZYME A THIOESTERASE MBLAC2"/>
    <property type="match status" value="1"/>
</dbReference>
<proteinExistence type="inferred from homology"/>
<dbReference type="GO" id="GO:0017001">
    <property type="term" value="P:antibiotic catabolic process"/>
    <property type="evidence" value="ECO:0007669"/>
    <property type="project" value="UniProtKB-ARBA"/>
</dbReference>
<dbReference type="Pfam" id="PF00753">
    <property type="entry name" value="Lactamase_B"/>
    <property type="match status" value="1"/>
</dbReference>
<feature type="signal peptide" evidence="2">
    <location>
        <begin position="1"/>
        <end position="24"/>
    </location>
</feature>
<dbReference type="Gene3D" id="3.60.15.10">
    <property type="entry name" value="Ribonuclease Z/Hydroxyacylglutathione hydrolase-like"/>
    <property type="match status" value="1"/>
</dbReference>
<accession>A0A9E4NNN3</accession>
<comment type="similarity">
    <text evidence="1">Belongs to the metallo-beta-lactamase superfamily. Class-B beta-lactamase family.</text>
</comment>
<dbReference type="InterPro" id="IPR050855">
    <property type="entry name" value="NDM-1-like"/>
</dbReference>
<feature type="chain" id="PRO_5039141100" evidence="2">
    <location>
        <begin position="25"/>
        <end position="301"/>
    </location>
</feature>
<evidence type="ECO:0000313" key="4">
    <source>
        <dbReference type="EMBL" id="MCG7980114.1"/>
    </source>
</evidence>